<name>A0A418WZF1_9BURK</name>
<reference evidence="3 4" key="1">
    <citation type="submission" date="2018-09" db="EMBL/GenBank/DDBJ databases">
        <authorList>
            <person name="Zhu H."/>
        </authorList>
    </citation>
    <scope>NUCLEOTIDE SEQUENCE [LARGE SCALE GENOMIC DNA]</scope>
    <source>
        <strain evidence="3 4">K2R10-39</strain>
    </source>
</reference>
<evidence type="ECO:0000313" key="3">
    <source>
        <dbReference type="EMBL" id="RJG05618.1"/>
    </source>
</evidence>
<organism evidence="3 4">
    <name type="scientific">Noviherbaspirillum cavernae</name>
    <dbReference type="NCBI Taxonomy" id="2320862"/>
    <lineage>
        <taxon>Bacteria</taxon>
        <taxon>Pseudomonadati</taxon>
        <taxon>Pseudomonadota</taxon>
        <taxon>Betaproteobacteria</taxon>
        <taxon>Burkholderiales</taxon>
        <taxon>Oxalobacteraceae</taxon>
        <taxon>Noviherbaspirillum</taxon>
    </lineage>
</organism>
<evidence type="ECO:0000256" key="1">
    <source>
        <dbReference type="ARBA" id="ARBA00022801"/>
    </source>
</evidence>
<dbReference type="SUPFAM" id="SSF53474">
    <property type="entry name" value="alpha/beta-Hydrolases"/>
    <property type="match status" value="1"/>
</dbReference>
<dbReference type="PANTHER" id="PTHR48081:SF33">
    <property type="entry name" value="KYNURENINE FORMAMIDASE"/>
    <property type="match status" value="1"/>
</dbReference>
<protein>
    <submittedName>
        <fullName evidence="3">Alpha/beta hydrolase</fullName>
    </submittedName>
</protein>
<dbReference type="InterPro" id="IPR050300">
    <property type="entry name" value="GDXG_lipolytic_enzyme"/>
</dbReference>
<keyword evidence="1 3" id="KW-0378">Hydrolase</keyword>
<comment type="caution">
    <text evidence="3">The sequence shown here is derived from an EMBL/GenBank/DDBJ whole genome shotgun (WGS) entry which is preliminary data.</text>
</comment>
<dbReference type="GO" id="GO:0016787">
    <property type="term" value="F:hydrolase activity"/>
    <property type="evidence" value="ECO:0007669"/>
    <property type="project" value="UniProtKB-KW"/>
</dbReference>
<dbReference type="EMBL" id="QYUN01000002">
    <property type="protein sequence ID" value="RJG05618.1"/>
    <property type="molecule type" value="Genomic_DNA"/>
</dbReference>
<evidence type="ECO:0000313" key="4">
    <source>
        <dbReference type="Proteomes" id="UP000285190"/>
    </source>
</evidence>
<dbReference type="Gene3D" id="3.40.50.1820">
    <property type="entry name" value="alpha/beta hydrolase"/>
    <property type="match status" value="1"/>
</dbReference>
<gene>
    <name evidence="3" type="ORF">D3870_05915</name>
</gene>
<accession>A0A418WZF1</accession>
<evidence type="ECO:0000259" key="2">
    <source>
        <dbReference type="Pfam" id="PF20434"/>
    </source>
</evidence>
<dbReference type="Pfam" id="PF20434">
    <property type="entry name" value="BD-FAE"/>
    <property type="match status" value="1"/>
</dbReference>
<dbReference type="InterPro" id="IPR049492">
    <property type="entry name" value="BD-FAE-like_dom"/>
</dbReference>
<proteinExistence type="predicted"/>
<dbReference type="PANTHER" id="PTHR48081">
    <property type="entry name" value="AB HYDROLASE SUPERFAMILY PROTEIN C4A8.06C"/>
    <property type="match status" value="1"/>
</dbReference>
<feature type="domain" description="BD-FAE-like" evidence="2">
    <location>
        <begin position="64"/>
        <end position="159"/>
    </location>
</feature>
<dbReference type="AlphaFoldDB" id="A0A418WZF1"/>
<dbReference type="InterPro" id="IPR029058">
    <property type="entry name" value="AB_hydrolase_fold"/>
</dbReference>
<keyword evidence="4" id="KW-1185">Reference proteome</keyword>
<dbReference type="OrthoDB" id="9771666at2"/>
<sequence>MHSRSMKNPSEYYSQQYNARAAIPDHPYIFTRWAKDSAHVRRTTAALFDLAYGESSGERLDFFPTNRSGAPLLVFIHGGWWRSLDKSDFSFVAPGYVNAGYNVALTNYTLAPAASLDEIVRQQLRALAWLYRHAEQYDFDPERIVVAGHSAGGHLTAMMLAAVWPAWEKDLPSDLVKGGVTMSGLFELESVRHVDFVKADLKLTEQDVAPLSPAWMPQAHNAPFITAVGGLESDEFRRQSKLLSDNWSANHRADIALPGINHMTICDAFATPGNPLFEATLALLADVEKSAVKRRD</sequence>
<dbReference type="Proteomes" id="UP000285190">
    <property type="component" value="Unassembled WGS sequence"/>
</dbReference>